<sequence>MNNYNEGKEAAPSSERDIELHASANAGIVIDASELPTEDELKTLRRVPGSLPILAYYICAVEFAERSSYYGISALISNFVNRKLPVGGNGYGAPPRGTQQTAGALGMGTVKANAVNQSFSMLSYGLPLVFGYIADAHMGRFKLICIGICVFGIAHVLMVGSAAPSLLANGNAKIPFFLSLYMLSLGTGMFKPNIAPLLLDQNPHTVPRIKVLKSGERVIVDPEASSERAMTWFYLMINIGGMMALATTYSEKLVGWWLAFLLPLFMYLPLPGLMFYLRKRLVRSPPGGSDLPNVFRVLGICLRHGGLKKLGRAGFWEPAKPSVILERGLNIQTQWNDEFVEDVRRTFQAAGIFCFVPAHYLNDNGIGQSASFLSTMLSTDGVPNDLLSNFNSISIIVFAPIVNYGLYPLLRRWNIKFGPIAKITFGLFLSAVGGAGYTIICYYAYKLGPCGRFGSSKTCVDADGVSLVAPITVWWMAIPYAIGGISELFISIPAYHMAYSRAPKNLKGVVFALYLLATAVSYIIGLASSSVIRDPYLLWDFGGACIACTALTGVFWFMFRDLDKEEYRISDNGDYHLNVGQGAKAEALEETELEKSTGLGPVVVENKSLGEITEKR</sequence>
<protein>
    <submittedName>
        <fullName evidence="8">H+/oligopeptide symporter</fullName>
    </submittedName>
</protein>
<comment type="similarity">
    <text evidence="2">Belongs to the major facilitator superfamily. Proton-dependent oligopeptide transporter (POT/PTR) (TC 2.A.17) family.</text>
</comment>
<keyword evidence="5 7" id="KW-1133">Transmembrane helix</keyword>
<dbReference type="Gene3D" id="1.20.1250.20">
    <property type="entry name" value="MFS general substrate transporter like domains"/>
    <property type="match status" value="1"/>
</dbReference>
<accession>A0AA38SCD3</accession>
<organism evidence="8 9">
    <name type="scientific">Coniochaeta hoffmannii</name>
    <dbReference type="NCBI Taxonomy" id="91930"/>
    <lineage>
        <taxon>Eukaryota</taxon>
        <taxon>Fungi</taxon>
        <taxon>Dikarya</taxon>
        <taxon>Ascomycota</taxon>
        <taxon>Pezizomycotina</taxon>
        <taxon>Sordariomycetes</taxon>
        <taxon>Sordariomycetidae</taxon>
        <taxon>Coniochaetales</taxon>
        <taxon>Coniochaetaceae</taxon>
        <taxon>Coniochaeta</taxon>
    </lineage>
</organism>
<keyword evidence="3" id="KW-0813">Transport</keyword>
<reference evidence="8" key="1">
    <citation type="submission" date="2022-07" db="EMBL/GenBank/DDBJ databases">
        <title>Fungi with potential for degradation of polypropylene.</title>
        <authorList>
            <person name="Gostincar C."/>
        </authorList>
    </citation>
    <scope>NUCLEOTIDE SEQUENCE</scope>
    <source>
        <strain evidence="8">EXF-13287</strain>
    </source>
</reference>
<dbReference type="EMBL" id="JANBVN010000046">
    <property type="protein sequence ID" value="KAJ9157021.1"/>
    <property type="molecule type" value="Genomic_DNA"/>
</dbReference>
<comment type="caution">
    <text evidence="8">The sequence shown here is derived from an EMBL/GenBank/DDBJ whole genome shotgun (WGS) entry which is preliminary data.</text>
</comment>
<evidence type="ECO:0000313" key="9">
    <source>
        <dbReference type="Proteomes" id="UP001174691"/>
    </source>
</evidence>
<dbReference type="InterPro" id="IPR036259">
    <property type="entry name" value="MFS_trans_sf"/>
</dbReference>
<feature type="transmembrane region" description="Helical" evidence="7">
    <location>
        <begin position="538"/>
        <end position="559"/>
    </location>
</feature>
<name>A0AA38SCD3_9PEZI</name>
<feature type="transmembrane region" description="Helical" evidence="7">
    <location>
        <begin position="232"/>
        <end position="250"/>
    </location>
</feature>
<feature type="transmembrane region" description="Helical" evidence="7">
    <location>
        <begin position="511"/>
        <end position="532"/>
    </location>
</feature>
<evidence type="ECO:0000256" key="7">
    <source>
        <dbReference type="SAM" id="Phobius"/>
    </source>
</evidence>
<evidence type="ECO:0000256" key="5">
    <source>
        <dbReference type="ARBA" id="ARBA00022989"/>
    </source>
</evidence>
<evidence type="ECO:0000256" key="2">
    <source>
        <dbReference type="ARBA" id="ARBA00005982"/>
    </source>
</evidence>
<evidence type="ECO:0000256" key="1">
    <source>
        <dbReference type="ARBA" id="ARBA00004141"/>
    </source>
</evidence>
<dbReference type="GO" id="GO:0005886">
    <property type="term" value="C:plasma membrane"/>
    <property type="evidence" value="ECO:0007669"/>
    <property type="project" value="UniProtKB-ARBA"/>
</dbReference>
<keyword evidence="6 7" id="KW-0472">Membrane</keyword>
<dbReference type="InterPro" id="IPR000109">
    <property type="entry name" value="POT_fam"/>
</dbReference>
<evidence type="ECO:0000256" key="4">
    <source>
        <dbReference type="ARBA" id="ARBA00022692"/>
    </source>
</evidence>
<keyword evidence="4 7" id="KW-0812">Transmembrane</keyword>
<feature type="transmembrane region" description="Helical" evidence="7">
    <location>
        <begin position="465"/>
        <end position="490"/>
    </location>
</feature>
<evidence type="ECO:0000256" key="6">
    <source>
        <dbReference type="ARBA" id="ARBA00023136"/>
    </source>
</evidence>
<gene>
    <name evidence="8" type="ORF">NKR19_g3904</name>
</gene>
<proteinExistence type="inferred from homology"/>
<dbReference type="PANTHER" id="PTHR11654">
    <property type="entry name" value="OLIGOPEPTIDE TRANSPORTER-RELATED"/>
    <property type="match status" value="1"/>
</dbReference>
<evidence type="ECO:0000256" key="3">
    <source>
        <dbReference type="ARBA" id="ARBA00022448"/>
    </source>
</evidence>
<dbReference type="Pfam" id="PF00854">
    <property type="entry name" value="PTR2"/>
    <property type="match status" value="1"/>
</dbReference>
<comment type="subcellular location">
    <subcellularLocation>
        <location evidence="1">Membrane</location>
        <topology evidence="1">Multi-pass membrane protein</topology>
    </subcellularLocation>
</comment>
<evidence type="ECO:0000313" key="8">
    <source>
        <dbReference type="EMBL" id="KAJ9157021.1"/>
    </source>
</evidence>
<feature type="transmembrane region" description="Helical" evidence="7">
    <location>
        <begin position="143"/>
        <end position="168"/>
    </location>
</feature>
<dbReference type="GO" id="GO:0071916">
    <property type="term" value="F:dipeptide transmembrane transporter activity"/>
    <property type="evidence" value="ECO:0007669"/>
    <property type="project" value="UniProtKB-ARBA"/>
</dbReference>
<dbReference type="FunFam" id="1.20.1250.20:FF:000085">
    <property type="entry name" value="MFS peptide transporter Ptr2"/>
    <property type="match status" value="1"/>
</dbReference>
<dbReference type="AlphaFoldDB" id="A0AA38SCD3"/>
<feature type="transmembrane region" description="Helical" evidence="7">
    <location>
        <begin position="256"/>
        <end position="277"/>
    </location>
</feature>
<keyword evidence="9" id="KW-1185">Reference proteome</keyword>
<dbReference type="SUPFAM" id="SSF103473">
    <property type="entry name" value="MFS general substrate transporter"/>
    <property type="match status" value="1"/>
</dbReference>
<feature type="transmembrane region" description="Helical" evidence="7">
    <location>
        <begin position="420"/>
        <end position="445"/>
    </location>
</feature>
<dbReference type="Proteomes" id="UP001174691">
    <property type="component" value="Unassembled WGS sequence"/>
</dbReference>